<dbReference type="Gene3D" id="3.40.50.300">
    <property type="entry name" value="P-loop containing nucleotide triphosphate hydrolases"/>
    <property type="match status" value="1"/>
</dbReference>
<keyword evidence="4 11" id="KW-0067">ATP-binding</keyword>
<sequence length="586" mass="62444">MPKETELGNVSISKSGRCATWLVGALRIGSAAFTGTTLVIIGRAWGEALGGGPVEAASWPWAGLTALAAACCAFAEVLLGGWSARQEERRLRTRLLDAHFRAAVRPAAPADISATPVAHTAPGPRPWRGRGHRRPVPTGRPSPAQLVTLMTDNAERMSEYRQVYLGATLAALAIPFLTLAYVTSLDPLLGLGIMAACPLVPLAIWGFMRLFRKVSAASRKERGRLAVQYLDALRNLIPIRLLNAGRRTEERLRAQGETNRRAIMRLLAGNQVVIIVLDGAFSLLLICWSVHLIGSRLAAGAITPGQGLSVALLLTLMLEPLVQVAGFFYIGMGGMASQRAIEQQLSHIPAERPTAASGTAPTESAISLQNVHHDYGRGPVLNGLELEVPYGAKVAIMGPSGAGKSTLLSLLRGTLPAQRGAVVLDGRDLGALEPEQVCRISACVAQSTWLFSGTVADNLRIANPGATDEELWEALRRAHVADEVERMPQGLDSDVGERGQLISGGQAQRLSLARAFLSGRRILLLDEPTSQVDVVSEAAIIDALAGIGPEWTVLMVTHRRSLLSIADAAHELRDGVLLPLETAVAR</sequence>
<evidence type="ECO:0000256" key="2">
    <source>
        <dbReference type="ARBA" id="ARBA00022692"/>
    </source>
</evidence>
<feature type="region of interest" description="Disordered" evidence="7">
    <location>
        <begin position="114"/>
        <end position="143"/>
    </location>
</feature>
<gene>
    <name evidence="11" type="primary">msbA_1</name>
    <name evidence="11" type="ORF">NCTC12967_02223</name>
</gene>
<dbReference type="InterPro" id="IPR027417">
    <property type="entry name" value="P-loop_NTPase"/>
</dbReference>
<evidence type="ECO:0000313" key="12">
    <source>
        <dbReference type="Proteomes" id="UP000273044"/>
    </source>
</evidence>
<keyword evidence="5 8" id="KW-1133">Transmembrane helix</keyword>
<dbReference type="InterPro" id="IPR036640">
    <property type="entry name" value="ABC1_TM_sf"/>
</dbReference>
<dbReference type="InterPro" id="IPR003439">
    <property type="entry name" value="ABC_transporter-like_ATP-bd"/>
</dbReference>
<evidence type="ECO:0000259" key="10">
    <source>
        <dbReference type="PROSITE" id="PS50929"/>
    </source>
</evidence>
<dbReference type="SUPFAM" id="SSF52540">
    <property type="entry name" value="P-loop containing nucleoside triphosphate hydrolases"/>
    <property type="match status" value="1"/>
</dbReference>
<evidence type="ECO:0000256" key="4">
    <source>
        <dbReference type="ARBA" id="ARBA00022840"/>
    </source>
</evidence>
<dbReference type="InterPro" id="IPR011527">
    <property type="entry name" value="ABC1_TM_dom"/>
</dbReference>
<dbReference type="PROSITE" id="PS00211">
    <property type="entry name" value="ABC_TRANSPORTER_1"/>
    <property type="match status" value="1"/>
</dbReference>
<keyword evidence="11" id="KW-0378">Hydrolase</keyword>
<dbReference type="GO" id="GO:0140359">
    <property type="term" value="F:ABC-type transporter activity"/>
    <property type="evidence" value="ECO:0007669"/>
    <property type="project" value="InterPro"/>
</dbReference>
<evidence type="ECO:0000256" key="8">
    <source>
        <dbReference type="SAM" id="Phobius"/>
    </source>
</evidence>
<feature type="transmembrane region" description="Helical" evidence="8">
    <location>
        <begin position="21"/>
        <end position="41"/>
    </location>
</feature>
<name>A0A448N0H5_9ACTN</name>
<comment type="subcellular location">
    <subcellularLocation>
        <location evidence="1">Cell membrane</location>
        <topology evidence="1">Multi-pass membrane protein</topology>
    </subcellularLocation>
</comment>
<protein>
    <submittedName>
        <fullName evidence="11">Lipid A export ATP-binding/permease protein MsbA</fullName>
        <ecNumber evidence="11">3.6.3.-</ecNumber>
    </submittedName>
</protein>
<evidence type="ECO:0000259" key="9">
    <source>
        <dbReference type="PROSITE" id="PS50893"/>
    </source>
</evidence>
<proteinExistence type="predicted"/>
<dbReference type="GO" id="GO:0034040">
    <property type="term" value="F:ATPase-coupled lipid transmembrane transporter activity"/>
    <property type="evidence" value="ECO:0007669"/>
    <property type="project" value="TreeGrafter"/>
</dbReference>
<dbReference type="EC" id="3.6.3.-" evidence="11"/>
<dbReference type="PROSITE" id="PS50929">
    <property type="entry name" value="ABC_TM1F"/>
    <property type="match status" value="1"/>
</dbReference>
<dbReference type="GO" id="GO:0005524">
    <property type="term" value="F:ATP binding"/>
    <property type="evidence" value="ECO:0007669"/>
    <property type="project" value="UniProtKB-KW"/>
</dbReference>
<accession>A0A448N0H5</accession>
<dbReference type="SUPFAM" id="SSF90123">
    <property type="entry name" value="ABC transporter transmembrane region"/>
    <property type="match status" value="1"/>
</dbReference>
<feature type="transmembrane region" description="Helical" evidence="8">
    <location>
        <begin position="188"/>
        <end position="211"/>
    </location>
</feature>
<keyword evidence="6 8" id="KW-0472">Membrane</keyword>
<feature type="transmembrane region" description="Helical" evidence="8">
    <location>
        <begin position="306"/>
        <end position="330"/>
    </location>
</feature>
<keyword evidence="3" id="KW-0547">Nucleotide-binding</keyword>
<feature type="transmembrane region" description="Helical" evidence="8">
    <location>
        <begin position="163"/>
        <end position="182"/>
    </location>
</feature>
<dbReference type="PANTHER" id="PTHR24221">
    <property type="entry name" value="ATP-BINDING CASSETTE SUB-FAMILY B"/>
    <property type="match status" value="1"/>
</dbReference>
<dbReference type="AlphaFoldDB" id="A0A448N0H5"/>
<reference evidence="11 12" key="1">
    <citation type="submission" date="2018-12" db="EMBL/GenBank/DDBJ databases">
        <authorList>
            <consortium name="Pathogen Informatics"/>
        </authorList>
    </citation>
    <scope>NUCLEOTIDE SEQUENCE [LARGE SCALE GENOMIC DNA]</scope>
    <source>
        <strain evidence="11 12">NCTC12967</strain>
    </source>
</reference>
<dbReference type="PANTHER" id="PTHR24221:SF654">
    <property type="entry name" value="ATP-BINDING CASSETTE SUB-FAMILY B MEMBER 6"/>
    <property type="match status" value="1"/>
</dbReference>
<evidence type="ECO:0000313" key="11">
    <source>
        <dbReference type="EMBL" id="VEH70917.1"/>
    </source>
</evidence>
<dbReference type="InterPro" id="IPR003593">
    <property type="entry name" value="AAA+_ATPase"/>
</dbReference>
<evidence type="ECO:0000256" key="5">
    <source>
        <dbReference type="ARBA" id="ARBA00022989"/>
    </source>
</evidence>
<organism evidence="11 12">
    <name type="scientific">Arachnia propionica</name>
    <dbReference type="NCBI Taxonomy" id="1750"/>
    <lineage>
        <taxon>Bacteria</taxon>
        <taxon>Bacillati</taxon>
        <taxon>Actinomycetota</taxon>
        <taxon>Actinomycetes</taxon>
        <taxon>Propionibacteriales</taxon>
        <taxon>Propionibacteriaceae</taxon>
        <taxon>Arachnia</taxon>
    </lineage>
</organism>
<dbReference type="Pfam" id="PF00664">
    <property type="entry name" value="ABC_membrane"/>
    <property type="match status" value="1"/>
</dbReference>
<dbReference type="EMBL" id="LR134406">
    <property type="protein sequence ID" value="VEH70917.1"/>
    <property type="molecule type" value="Genomic_DNA"/>
</dbReference>
<dbReference type="SMART" id="SM00382">
    <property type="entry name" value="AAA"/>
    <property type="match status" value="1"/>
</dbReference>
<dbReference type="InterPro" id="IPR039421">
    <property type="entry name" value="Type_1_exporter"/>
</dbReference>
<feature type="domain" description="ABC transmembrane type-1" evidence="10">
    <location>
        <begin position="21"/>
        <end position="333"/>
    </location>
</feature>
<evidence type="ECO:0000256" key="6">
    <source>
        <dbReference type="ARBA" id="ARBA00023136"/>
    </source>
</evidence>
<feature type="domain" description="ABC transporter" evidence="9">
    <location>
        <begin position="366"/>
        <end position="586"/>
    </location>
</feature>
<dbReference type="PROSITE" id="PS50893">
    <property type="entry name" value="ABC_TRANSPORTER_2"/>
    <property type="match status" value="1"/>
</dbReference>
<evidence type="ECO:0000256" key="7">
    <source>
        <dbReference type="SAM" id="MobiDB-lite"/>
    </source>
</evidence>
<evidence type="ECO:0000256" key="1">
    <source>
        <dbReference type="ARBA" id="ARBA00004651"/>
    </source>
</evidence>
<keyword evidence="2 8" id="KW-0812">Transmembrane</keyword>
<dbReference type="Pfam" id="PF00005">
    <property type="entry name" value="ABC_tran"/>
    <property type="match status" value="1"/>
</dbReference>
<dbReference type="Gene3D" id="1.20.1560.10">
    <property type="entry name" value="ABC transporter type 1, transmembrane domain"/>
    <property type="match status" value="1"/>
</dbReference>
<feature type="transmembrane region" description="Helical" evidence="8">
    <location>
        <begin position="61"/>
        <end position="84"/>
    </location>
</feature>
<dbReference type="GO" id="GO:0016887">
    <property type="term" value="F:ATP hydrolysis activity"/>
    <property type="evidence" value="ECO:0007669"/>
    <property type="project" value="InterPro"/>
</dbReference>
<keyword evidence="12" id="KW-1185">Reference proteome</keyword>
<evidence type="ECO:0000256" key="3">
    <source>
        <dbReference type="ARBA" id="ARBA00022741"/>
    </source>
</evidence>
<dbReference type="Proteomes" id="UP000273044">
    <property type="component" value="Chromosome"/>
</dbReference>
<dbReference type="InterPro" id="IPR017871">
    <property type="entry name" value="ABC_transporter-like_CS"/>
</dbReference>
<dbReference type="GO" id="GO:0005886">
    <property type="term" value="C:plasma membrane"/>
    <property type="evidence" value="ECO:0007669"/>
    <property type="project" value="UniProtKB-SubCell"/>
</dbReference>
<feature type="transmembrane region" description="Helical" evidence="8">
    <location>
        <begin position="272"/>
        <end position="294"/>
    </location>
</feature>